<keyword evidence="4" id="KW-1185">Reference proteome</keyword>
<dbReference type="AlphaFoldDB" id="A0A5C6U970"/>
<protein>
    <submittedName>
        <fullName evidence="3">Glycosyltransferase family 4 protein</fullName>
    </submittedName>
</protein>
<keyword evidence="3" id="KW-0808">Transferase</keyword>
<feature type="domain" description="Glycosyl transferase family 1" evidence="1">
    <location>
        <begin position="212"/>
        <end position="363"/>
    </location>
</feature>
<dbReference type="PANTHER" id="PTHR45947">
    <property type="entry name" value="SULFOQUINOVOSYL TRANSFERASE SQD2"/>
    <property type="match status" value="1"/>
</dbReference>
<evidence type="ECO:0000313" key="3">
    <source>
        <dbReference type="EMBL" id="TXC68970.1"/>
    </source>
</evidence>
<dbReference type="SUPFAM" id="SSF53756">
    <property type="entry name" value="UDP-Glycosyltransferase/glycogen phosphorylase"/>
    <property type="match status" value="1"/>
</dbReference>
<reference evidence="3 4" key="1">
    <citation type="submission" date="2019-08" db="EMBL/GenBank/DDBJ databases">
        <title>Sphingorhabdus soil sp. nov., isolated from arctic soil.</title>
        <authorList>
            <person name="Liu Y."/>
        </authorList>
    </citation>
    <scope>NUCLEOTIDE SEQUENCE [LARGE SCALE GENOMIC DNA]</scope>
    <source>
        <strain evidence="3 4">D-2Q-5-6</strain>
    </source>
</reference>
<dbReference type="InterPro" id="IPR001296">
    <property type="entry name" value="Glyco_trans_1"/>
</dbReference>
<gene>
    <name evidence="3" type="ORF">FSZ31_08460</name>
</gene>
<dbReference type="GO" id="GO:0016758">
    <property type="term" value="F:hexosyltransferase activity"/>
    <property type="evidence" value="ECO:0007669"/>
    <property type="project" value="TreeGrafter"/>
</dbReference>
<comment type="caution">
    <text evidence="3">The sequence shown here is derived from an EMBL/GenBank/DDBJ whole genome shotgun (WGS) entry which is preliminary data.</text>
</comment>
<feature type="domain" description="Glycosyltransferase subfamily 4-like N-terminal" evidence="2">
    <location>
        <begin position="59"/>
        <end position="199"/>
    </location>
</feature>
<dbReference type="RefSeq" id="WP_147122924.1">
    <property type="nucleotide sequence ID" value="NZ_VOPY01000002.1"/>
</dbReference>
<evidence type="ECO:0000259" key="1">
    <source>
        <dbReference type="Pfam" id="PF00534"/>
    </source>
</evidence>
<dbReference type="Proteomes" id="UP000321129">
    <property type="component" value="Unassembled WGS sequence"/>
</dbReference>
<dbReference type="OrthoDB" id="258796at2"/>
<sequence length="398" mass="42540">MARLRVLSIATLFPDATRPDFGGFVERSLREAAKDDAIDLTVVAPLGLPPWPLSAHPRYAALANLPHVELRHGLTVHRPRFRLLPGLSGRWNPALIARAVMPLARQLAPDLIDAQFYYPDGPAAMRIGTKLGVPFIAKARGADISHWGHRKHSSEQVRATGAAAARSLAVSEALKADMVALGMDADKIVVHYTGLDHDRFRPLDRTAAKTARGLSGPVLLCVGALIERKRQDLVIAALRDLPGATLLIAGRGEREADYRALARDLGVAGRVQFLGPVANADLPALYAAADVTVMPSNSEGLANAWIESLACGTPLVITDAGGARELVRDPVAGRIVGWDVEEIVAAVSAILADPPTQAAVSATVRDRFDWGRNGRELAAHWKSVAQAMPSRPEPPADT</sequence>
<evidence type="ECO:0000313" key="4">
    <source>
        <dbReference type="Proteomes" id="UP000321129"/>
    </source>
</evidence>
<accession>A0A5C6U970</accession>
<evidence type="ECO:0000259" key="2">
    <source>
        <dbReference type="Pfam" id="PF13439"/>
    </source>
</evidence>
<name>A0A5C6U970_9SPHN</name>
<dbReference type="InterPro" id="IPR028098">
    <property type="entry name" value="Glyco_trans_4-like_N"/>
</dbReference>
<organism evidence="3 4">
    <name type="scientific">Flavisphingopyxis soli</name>
    <dbReference type="NCBI Taxonomy" id="2601267"/>
    <lineage>
        <taxon>Bacteria</taxon>
        <taxon>Pseudomonadati</taxon>
        <taxon>Pseudomonadota</taxon>
        <taxon>Alphaproteobacteria</taxon>
        <taxon>Sphingomonadales</taxon>
        <taxon>Sphingopyxidaceae</taxon>
        <taxon>Flavisphingopyxis</taxon>
    </lineage>
</organism>
<dbReference type="InterPro" id="IPR050194">
    <property type="entry name" value="Glycosyltransferase_grp1"/>
</dbReference>
<dbReference type="Gene3D" id="3.40.50.2000">
    <property type="entry name" value="Glycogen Phosphorylase B"/>
    <property type="match status" value="2"/>
</dbReference>
<dbReference type="Pfam" id="PF13439">
    <property type="entry name" value="Glyco_transf_4"/>
    <property type="match status" value="1"/>
</dbReference>
<dbReference type="Pfam" id="PF00534">
    <property type="entry name" value="Glycos_transf_1"/>
    <property type="match status" value="1"/>
</dbReference>
<proteinExistence type="predicted"/>
<dbReference type="PANTHER" id="PTHR45947:SF3">
    <property type="entry name" value="SULFOQUINOVOSYL TRANSFERASE SQD2"/>
    <property type="match status" value="1"/>
</dbReference>
<dbReference type="EMBL" id="VOPY01000002">
    <property type="protein sequence ID" value="TXC68970.1"/>
    <property type="molecule type" value="Genomic_DNA"/>
</dbReference>